<dbReference type="RefSeq" id="WP_264227163.1">
    <property type="nucleotide sequence ID" value="NZ_CP107716.1"/>
</dbReference>
<keyword evidence="1" id="KW-1133">Transmembrane helix</keyword>
<name>A0ABY6IW42_9HYPH</name>
<dbReference type="EMBL" id="CP107716">
    <property type="protein sequence ID" value="UYQ73602.1"/>
    <property type="molecule type" value="Genomic_DNA"/>
</dbReference>
<dbReference type="Proteomes" id="UP001163882">
    <property type="component" value="Chromosome"/>
</dbReference>
<feature type="transmembrane region" description="Helical" evidence="1">
    <location>
        <begin position="12"/>
        <end position="34"/>
    </location>
</feature>
<evidence type="ECO:0000313" key="2">
    <source>
        <dbReference type="EMBL" id="UYQ73602.1"/>
    </source>
</evidence>
<gene>
    <name evidence="2" type="ORF">OF122_07560</name>
</gene>
<protein>
    <submittedName>
        <fullName evidence="2">Uncharacterized protein</fullName>
    </submittedName>
</protein>
<accession>A0ABY6IW42</accession>
<proteinExistence type="predicted"/>
<organism evidence="2 3">
    <name type="scientific">Pelagibacterium flavum</name>
    <dbReference type="NCBI Taxonomy" id="2984530"/>
    <lineage>
        <taxon>Bacteria</taxon>
        <taxon>Pseudomonadati</taxon>
        <taxon>Pseudomonadota</taxon>
        <taxon>Alphaproteobacteria</taxon>
        <taxon>Hyphomicrobiales</taxon>
        <taxon>Devosiaceae</taxon>
        <taxon>Pelagibacterium</taxon>
    </lineage>
</organism>
<reference evidence="2" key="1">
    <citation type="submission" date="2022-10" db="EMBL/GenBank/DDBJ databases">
        <title>YIM 151497 complete genome.</title>
        <authorList>
            <person name="Chen X."/>
        </authorList>
    </citation>
    <scope>NUCLEOTIDE SEQUENCE</scope>
    <source>
        <strain evidence="2">YIM 151497</strain>
    </source>
</reference>
<evidence type="ECO:0000256" key="1">
    <source>
        <dbReference type="SAM" id="Phobius"/>
    </source>
</evidence>
<feature type="transmembrane region" description="Helical" evidence="1">
    <location>
        <begin position="46"/>
        <end position="66"/>
    </location>
</feature>
<keyword evidence="3" id="KW-1185">Reference proteome</keyword>
<evidence type="ECO:0000313" key="3">
    <source>
        <dbReference type="Proteomes" id="UP001163882"/>
    </source>
</evidence>
<sequence length="101" mass="10979">MSAPSNRKIPAMLQTLLVPVAGLMILIAAIKGLLPRAKWRERLYSVFAGGWSGFGVAIYHPVWLGRFAPMGWVHNPNIVMIFGFGLLALGVFGASIMIGDR</sequence>
<keyword evidence="1" id="KW-0812">Transmembrane</keyword>
<feature type="transmembrane region" description="Helical" evidence="1">
    <location>
        <begin position="78"/>
        <end position="98"/>
    </location>
</feature>
<keyword evidence="1" id="KW-0472">Membrane</keyword>